<organism evidence="7 8">
    <name type="scientific">Bacillus paralicheniformis</name>
    <dbReference type="NCBI Taxonomy" id="1648923"/>
    <lineage>
        <taxon>Bacteria</taxon>
        <taxon>Bacillati</taxon>
        <taxon>Bacillota</taxon>
        <taxon>Bacilli</taxon>
        <taxon>Bacillales</taxon>
        <taxon>Bacillaceae</taxon>
        <taxon>Bacillus</taxon>
    </lineage>
</organism>
<comment type="subcellular location">
    <subcellularLocation>
        <location evidence="1">Membrane</location>
        <topology evidence="1">Multi-pass membrane protein</topology>
    </subcellularLocation>
</comment>
<feature type="transmembrane region" description="Helical" evidence="5">
    <location>
        <begin position="21"/>
        <end position="43"/>
    </location>
</feature>
<dbReference type="GO" id="GO:0016020">
    <property type="term" value="C:membrane"/>
    <property type="evidence" value="ECO:0007669"/>
    <property type="project" value="UniProtKB-SubCell"/>
</dbReference>
<dbReference type="Proteomes" id="UP000185604">
    <property type="component" value="Unassembled WGS sequence"/>
</dbReference>
<proteinExistence type="predicted"/>
<dbReference type="Pfam" id="PF04932">
    <property type="entry name" value="Wzy_C"/>
    <property type="match status" value="1"/>
</dbReference>
<feature type="transmembrane region" description="Helical" evidence="5">
    <location>
        <begin position="78"/>
        <end position="97"/>
    </location>
</feature>
<reference evidence="7 8" key="1">
    <citation type="journal article" date="2016" name="Front. Microbiol.">
        <title>High-Level Heat Resistance of Spores of Bacillus amyloliquefaciens and Bacillus licheniformis Results from the Presence of a spoVA Operon in a Tn1546 Transposon.</title>
        <authorList>
            <person name="Berendsen E.M."/>
            <person name="Koning R.A."/>
            <person name="Boekhorst J."/>
            <person name="de Jong A."/>
            <person name="Kuipers O.P."/>
            <person name="Wells-Bennik M.H."/>
        </authorList>
    </citation>
    <scope>NUCLEOTIDE SEQUENCE [LARGE SCALE GENOMIC DNA]</scope>
    <source>
        <strain evidence="7 8">B4121</strain>
    </source>
</reference>
<accession>A0A7Z1B565</accession>
<keyword evidence="3 5" id="KW-1133">Transmembrane helix</keyword>
<gene>
    <name evidence="7" type="ORF">B4121_0372</name>
</gene>
<feature type="transmembrane region" description="Helical" evidence="5">
    <location>
        <begin position="312"/>
        <end position="340"/>
    </location>
</feature>
<dbReference type="EMBL" id="LKPO01000001">
    <property type="protein sequence ID" value="OLF98845.1"/>
    <property type="molecule type" value="Genomic_DNA"/>
</dbReference>
<feature type="transmembrane region" description="Helical" evidence="5">
    <location>
        <begin position="133"/>
        <end position="156"/>
    </location>
</feature>
<feature type="transmembrane region" description="Helical" evidence="5">
    <location>
        <begin position="445"/>
        <end position="464"/>
    </location>
</feature>
<feature type="transmembrane region" description="Helical" evidence="5">
    <location>
        <begin position="265"/>
        <end position="282"/>
    </location>
</feature>
<name>A0A7Z1B565_9BACI</name>
<evidence type="ECO:0000256" key="1">
    <source>
        <dbReference type="ARBA" id="ARBA00004141"/>
    </source>
</evidence>
<keyword evidence="2 5" id="KW-0812">Transmembrane</keyword>
<evidence type="ECO:0000313" key="8">
    <source>
        <dbReference type="Proteomes" id="UP000185604"/>
    </source>
</evidence>
<feature type="domain" description="O-antigen ligase-related" evidence="6">
    <location>
        <begin position="273"/>
        <end position="420"/>
    </location>
</feature>
<sequence>MSAALFQKEAEGGGKMSLKRSAVNVLVWLAALTAGLAFVVLAQSNAKKVLLACLILIALTLIIVLRKYLSSEQLLMPVLYLLIAATFANNAFFTIKLGFFSLFPYRILLILAGFLFIAEMLKGSQHLEKWKQVHVKGILMFFTFWFCYGMISLLWVKSATEGVKYLFLLAMGMFFVFLIVMFFQKMDRILAFYYIWLVMTVFLMVIGFYNHFTLNHLPSSTLYNGPHYKQHYPTSVFFNQNDFATFLSISFFFYLSFFKNIKNSYLKIAGLLLAFCSAYLIFLTGSRASILGIIAGLAVYAFILLPKVLKKWALIAAAAGCIAFVTLFAGKITGAFYTYFLAPQTTHDFSEPLPSNVARANLLKNAGHYVLDTYGFGVGAGNVPYYLEHHALFDTDRVVEVHNWLVEIMTNFGVVMMLGYLTMYIYLITVLYRYYKRSLGKRYKLLIEGLTAALVAFLVSSISPSSVSNLYFHWVFLALVIATVNTFRVSGTDETEQYR</sequence>
<feature type="transmembrane region" description="Helical" evidence="5">
    <location>
        <begin position="103"/>
        <end position="121"/>
    </location>
</feature>
<feature type="transmembrane region" description="Helical" evidence="5">
    <location>
        <begin position="288"/>
        <end position="305"/>
    </location>
</feature>
<dbReference type="PANTHER" id="PTHR37422">
    <property type="entry name" value="TEICHURONIC ACID BIOSYNTHESIS PROTEIN TUAE"/>
    <property type="match status" value="1"/>
</dbReference>
<feature type="transmembrane region" description="Helical" evidence="5">
    <location>
        <begin position="412"/>
        <end position="433"/>
    </location>
</feature>
<dbReference type="AlphaFoldDB" id="A0A7Z1B565"/>
<comment type="caution">
    <text evidence="7">The sequence shown here is derived from an EMBL/GenBank/DDBJ whole genome shotgun (WGS) entry which is preliminary data.</text>
</comment>
<evidence type="ECO:0000256" key="3">
    <source>
        <dbReference type="ARBA" id="ARBA00022989"/>
    </source>
</evidence>
<evidence type="ECO:0000259" key="6">
    <source>
        <dbReference type="Pfam" id="PF04932"/>
    </source>
</evidence>
<dbReference type="InterPro" id="IPR051533">
    <property type="entry name" value="WaaL-like"/>
</dbReference>
<feature type="transmembrane region" description="Helical" evidence="5">
    <location>
        <begin position="470"/>
        <end position="489"/>
    </location>
</feature>
<dbReference type="InterPro" id="IPR007016">
    <property type="entry name" value="O-antigen_ligase-rel_domated"/>
</dbReference>
<evidence type="ECO:0000256" key="4">
    <source>
        <dbReference type="ARBA" id="ARBA00023136"/>
    </source>
</evidence>
<feature type="transmembrane region" description="Helical" evidence="5">
    <location>
        <begin position="243"/>
        <end position="258"/>
    </location>
</feature>
<evidence type="ECO:0000256" key="2">
    <source>
        <dbReference type="ARBA" id="ARBA00022692"/>
    </source>
</evidence>
<dbReference type="NCBIfam" id="NF047675">
    <property type="entry name" value="TeichurnBiosyTuaE"/>
    <property type="match status" value="1"/>
</dbReference>
<feature type="transmembrane region" description="Helical" evidence="5">
    <location>
        <begin position="162"/>
        <end position="183"/>
    </location>
</feature>
<keyword evidence="4 5" id="KW-0472">Membrane</keyword>
<evidence type="ECO:0000313" key="7">
    <source>
        <dbReference type="EMBL" id="OLF98845.1"/>
    </source>
</evidence>
<dbReference type="PANTHER" id="PTHR37422:SF23">
    <property type="entry name" value="TEICHURONIC ACID BIOSYNTHESIS PROTEIN TUAE"/>
    <property type="match status" value="1"/>
</dbReference>
<feature type="transmembrane region" description="Helical" evidence="5">
    <location>
        <begin position="49"/>
        <end position="66"/>
    </location>
</feature>
<evidence type="ECO:0000256" key="5">
    <source>
        <dbReference type="SAM" id="Phobius"/>
    </source>
</evidence>
<feature type="transmembrane region" description="Helical" evidence="5">
    <location>
        <begin position="190"/>
        <end position="209"/>
    </location>
</feature>
<protein>
    <submittedName>
        <fullName evidence="7">Teichuronic acid biosynthesis protein TuaE putative secreted polysaccharide polymerase</fullName>
    </submittedName>
</protein>